<evidence type="ECO:0000256" key="2">
    <source>
        <dbReference type="ARBA" id="ARBA00008520"/>
    </source>
</evidence>
<evidence type="ECO:0000313" key="6">
    <source>
        <dbReference type="EMBL" id="MBU9727765.1"/>
    </source>
</evidence>
<evidence type="ECO:0000256" key="5">
    <source>
        <dbReference type="SAM" id="Phobius"/>
    </source>
</evidence>
<accession>A0ABS6KB73</accession>
<comment type="subcellular location">
    <subcellularLocation>
        <location evidence="1">Cell envelope</location>
    </subcellularLocation>
</comment>
<comment type="caution">
    <text evidence="6">The sequence shown here is derived from an EMBL/GenBank/DDBJ whole genome shotgun (WGS) entry which is preliminary data.</text>
</comment>
<dbReference type="InterPro" id="IPR050490">
    <property type="entry name" value="Bact_solute-bd_prot1"/>
</dbReference>
<evidence type="ECO:0000256" key="4">
    <source>
        <dbReference type="ARBA" id="ARBA00022729"/>
    </source>
</evidence>
<protein>
    <submittedName>
        <fullName evidence="6">Extracellular solute-binding protein</fullName>
    </submittedName>
</protein>
<comment type="similarity">
    <text evidence="2">Belongs to the bacterial solute-binding protein 1 family.</text>
</comment>
<keyword evidence="5" id="KW-0472">Membrane</keyword>
<sequence length="428" mass="49303">MKKRISLYIFLTSFLFIILFLYLWFNNENENKNPGTVKTILRVAMWKDSSTDKNLDIIESFMSMYPDVQVEVVTFLPDTYSSSLDTLLNGQQPVDVFFIHELTQLTNLSEKGVLKPLDFLFSHSDMDPGQYLCLDSLKNPDDGTLYALPYKISKNVLYYNRSLFSSSGIRCPDKIITWSDFQELGQRLTERLTTIDPEMRGILLLPHARQLISMTLNEPLNHTANIPDSLNQGLELMLDIQSQGSMVPFSYAYEKNFSEQVFENGKYAMFLSDNDFIRTLAKDASEGKYSFEWGVAPQPQWSSEETLDKYIQVVPICIYRYTDQSDAAWKFLSFLCGKPGATLLAEDLLIPAYTDSGIQTTLIESAKEYRIDESLFHSLDKQWIAAYTYREADMIPIIYDTYMNMLMGLLTPEEGLEYIRQQQSFISE</sequence>
<dbReference type="Pfam" id="PF01547">
    <property type="entry name" value="SBP_bac_1"/>
    <property type="match status" value="1"/>
</dbReference>
<feature type="transmembrane region" description="Helical" evidence="5">
    <location>
        <begin position="7"/>
        <end position="25"/>
    </location>
</feature>
<keyword evidence="5" id="KW-1133">Transmembrane helix</keyword>
<organism evidence="6 7">
    <name type="scientific">Diplocloster modestus</name>
    <dbReference type="NCBI Taxonomy" id="2850322"/>
    <lineage>
        <taxon>Bacteria</taxon>
        <taxon>Bacillati</taxon>
        <taxon>Bacillota</taxon>
        <taxon>Clostridia</taxon>
        <taxon>Lachnospirales</taxon>
        <taxon>Lachnospiraceae</taxon>
        <taxon>Diplocloster</taxon>
    </lineage>
</organism>
<dbReference type="RefSeq" id="WP_158355586.1">
    <property type="nucleotide sequence ID" value="NZ_JAHQCX010000013.1"/>
</dbReference>
<gene>
    <name evidence="6" type="ORF">KTH90_17280</name>
</gene>
<evidence type="ECO:0000256" key="3">
    <source>
        <dbReference type="ARBA" id="ARBA00022448"/>
    </source>
</evidence>
<dbReference type="EMBL" id="JAHQCX010000013">
    <property type="protein sequence ID" value="MBU9727765.1"/>
    <property type="molecule type" value="Genomic_DNA"/>
</dbReference>
<dbReference type="PANTHER" id="PTHR43649:SF31">
    <property type="entry name" value="SN-GLYCEROL-3-PHOSPHATE-BINDING PERIPLASMIC PROTEIN UGPB"/>
    <property type="match status" value="1"/>
</dbReference>
<dbReference type="PANTHER" id="PTHR43649">
    <property type="entry name" value="ARABINOSE-BINDING PROTEIN-RELATED"/>
    <property type="match status" value="1"/>
</dbReference>
<keyword evidence="7" id="KW-1185">Reference proteome</keyword>
<keyword evidence="5" id="KW-0812">Transmembrane</keyword>
<keyword evidence="3" id="KW-0813">Transport</keyword>
<dbReference type="Proteomes" id="UP001314681">
    <property type="component" value="Unassembled WGS sequence"/>
</dbReference>
<reference evidence="6 7" key="1">
    <citation type="submission" date="2021-06" db="EMBL/GenBank/DDBJ databases">
        <title>Description of novel taxa of the family Lachnospiraceae.</title>
        <authorList>
            <person name="Chaplin A.V."/>
            <person name="Sokolova S.R."/>
            <person name="Pikina A.P."/>
            <person name="Korzhanova M."/>
            <person name="Belova V."/>
            <person name="Korostin D."/>
            <person name="Efimov B.A."/>
        </authorList>
    </citation>
    <scope>NUCLEOTIDE SEQUENCE [LARGE SCALE GENOMIC DNA]</scope>
    <source>
        <strain evidence="6 7">ASD4241</strain>
    </source>
</reference>
<evidence type="ECO:0000313" key="7">
    <source>
        <dbReference type="Proteomes" id="UP001314681"/>
    </source>
</evidence>
<dbReference type="SUPFAM" id="SSF53850">
    <property type="entry name" value="Periplasmic binding protein-like II"/>
    <property type="match status" value="1"/>
</dbReference>
<keyword evidence="4" id="KW-0732">Signal</keyword>
<dbReference type="InterPro" id="IPR006059">
    <property type="entry name" value="SBP"/>
</dbReference>
<name>A0ABS6KB73_9FIRM</name>
<dbReference type="Gene3D" id="3.40.190.10">
    <property type="entry name" value="Periplasmic binding protein-like II"/>
    <property type="match status" value="1"/>
</dbReference>
<proteinExistence type="inferred from homology"/>
<evidence type="ECO:0000256" key="1">
    <source>
        <dbReference type="ARBA" id="ARBA00004196"/>
    </source>
</evidence>